<dbReference type="EMBL" id="AM443123">
    <property type="protein sequence ID" value="CAN76298.1"/>
    <property type="molecule type" value="Genomic_DNA"/>
</dbReference>
<dbReference type="AlphaFoldDB" id="A5B199"/>
<name>A5B199_VITVI</name>
<accession>A5B199</accession>
<evidence type="ECO:0000313" key="2">
    <source>
        <dbReference type="EMBL" id="CAN76298.1"/>
    </source>
</evidence>
<dbReference type="Pfam" id="PF07727">
    <property type="entry name" value="RVT_2"/>
    <property type="match status" value="1"/>
</dbReference>
<feature type="domain" description="Reverse transcriptase Ty1/copia-type" evidence="1">
    <location>
        <begin position="1"/>
        <end position="78"/>
    </location>
</feature>
<dbReference type="InterPro" id="IPR013103">
    <property type="entry name" value="RVT_2"/>
</dbReference>
<gene>
    <name evidence="2" type="ORF">VITISV_019413</name>
</gene>
<proteinExistence type="predicted"/>
<sequence length="86" mass="9909">MDVKIAFLNGDLEEEIYMDQSEGCVVPGKEKKVCKLVKSLYGLKQVPKQWHNKFDNVLVTNGYSINDVDKCIYNKYENNTYPRGCV</sequence>
<protein>
    <recommendedName>
        <fullName evidence="1">Reverse transcriptase Ty1/copia-type domain-containing protein</fullName>
    </recommendedName>
</protein>
<evidence type="ECO:0000259" key="1">
    <source>
        <dbReference type="Pfam" id="PF07727"/>
    </source>
</evidence>
<organism evidence="2">
    <name type="scientific">Vitis vinifera</name>
    <name type="common">Grape</name>
    <dbReference type="NCBI Taxonomy" id="29760"/>
    <lineage>
        <taxon>Eukaryota</taxon>
        <taxon>Viridiplantae</taxon>
        <taxon>Streptophyta</taxon>
        <taxon>Embryophyta</taxon>
        <taxon>Tracheophyta</taxon>
        <taxon>Spermatophyta</taxon>
        <taxon>Magnoliopsida</taxon>
        <taxon>eudicotyledons</taxon>
        <taxon>Gunneridae</taxon>
        <taxon>Pentapetalae</taxon>
        <taxon>rosids</taxon>
        <taxon>Vitales</taxon>
        <taxon>Vitaceae</taxon>
        <taxon>Viteae</taxon>
        <taxon>Vitis</taxon>
    </lineage>
</organism>
<reference evidence="2" key="1">
    <citation type="journal article" date="2007" name="PLoS ONE">
        <title>The first genome sequence of an elite grapevine cultivar (Pinot noir Vitis vinifera L.): coping with a highly heterozygous genome.</title>
        <authorList>
            <person name="Velasco R."/>
            <person name="Zharkikh A."/>
            <person name="Troggio M."/>
            <person name="Cartwright D.A."/>
            <person name="Cestaro A."/>
            <person name="Pruss D."/>
            <person name="Pindo M."/>
            <person name="FitzGerald L.M."/>
            <person name="Vezzulli S."/>
            <person name="Reid J."/>
            <person name="Malacarne G."/>
            <person name="Iliev D."/>
            <person name="Coppola G."/>
            <person name="Wardell B."/>
            <person name="Micheletti D."/>
            <person name="Macalma T."/>
            <person name="Facci M."/>
            <person name="Mitchell J.T."/>
            <person name="Perazzolli M."/>
            <person name="Eldredge G."/>
            <person name="Gatto P."/>
            <person name="Oyzerski R."/>
            <person name="Moretto M."/>
            <person name="Gutin N."/>
            <person name="Stefanini M."/>
            <person name="Chen Y."/>
            <person name="Segala C."/>
            <person name="Davenport C."/>
            <person name="Dematte L."/>
            <person name="Mraz A."/>
            <person name="Battilana J."/>
            <person name="Stormo K."/>
            <person name="Costa F."/>
            <person name="Tao Q."/>
            <person name="Si-Ammour A."/>
            <person name="Harkins T."/>
            <person name="Lackey A."/>
            <person name="Perbost C."/>
            <person name="Taillon B."/>
            <person name="Stella A."/>
            <person name="Solovyev V."/>
            <person name="Fawcett J.A."/>
            <person name="Sterck L."/>
            <person name="Vandepoele K."/>
            <person name="Grando S.M."/>
            <person name="Toppo S."/>
            <person name="Moser C."/>
            <person name="Lanchbury J."/>
            <person name="Bogden R."/>
            <person name="Skolnick M."/>
            <person name="Sgaramella V."/>
            <person name="Bhatnagar S.K."/>
            <person name="Fontana P."/>
            <person name="Gutin A."/>
            <person name="Van de Peer Y."/>
            <person name="Salamini F."/>
            <person name="Viola R."/>
        </authorList>
    </citation>
    <scope>NUCLEOTIDE SEQUENCE</scope>
</reference>